<feature type="non-terminal residue" evidence="3">
    <location>
        <position position="318"/>
    </location>
</feature>
<evidence type="ECO:0000259" key="2">
    <source>
        <dbReference type="Pfam" id="PF01926"/>
    </source>
</evidence>
<dbReference type="InterPro" id="IPR006073">
    <property type="entry name" value="GTP-bd"/>
</dbReference>
<feature type="coiled-coil region" evidence="1">
    <location>
        <begin position="238"/>
        <end position="316"/>
    </location>
</feature>
<gene>
    <name evidence="3" type="ORF">M431DRAFT_78458</name>
</gene>
<organism evidence="3 4">
    <name type="scientific">Trichoderma harzianum CBS 226.95</name>
    <dbReference type="NCBI Taxonomy" id="983964"/>
    <lineage>
        <taxon>Eukaryota</taxon>
        <taxon>Fungi</taxon>
        <taxon>Dikarya</taxon>
        <taxon>Ascomycota</taxon>
        <taxon>Pezizomycotina</taxon>
        <taxon>Sordariomycetes</taxon>
        <taxon>Hypocreomycetidae</taxon>
        <taxon>Hypocreales</taxon>
        <taxon>Hypocreaceae</taxon>
        <taxon>Trichoderma</taxon>
    </lineage>
</organism>
<sequence>MPPNQAAAETPPAENGFTNSQSDIEHVYIAVMGVTGAGKSSLISLCTGKNVKIGHNLQSCTADVEDVEFMFNDHVCVHLIDTPGFDDTSRSDVEVLQNIAVWLSDSFEHGTKLSGIIYLHRIIDVRMAGSALRNLSMFKKLCGENAYSSVVLATSMWNQVNEVEGAQRERELIETPKFWGHMHKKGSRVFRLDRTRESCLEIIKYILSLGSTTLLELQDEIVNKGRQIEDTEAGVQLNEDMIRERKKHQAELLALKTQMQEEMAEHDAELQRALKEEYDELKENIRRNDEEQAKLKQDLKDVHERKERELLELKKQIE</sequence>
<evidence type="ECO:0000256" key="1">
    <source>
        <dbReference type="SAM" id="Coils"/>
    </source>
</evidence>
<protein>
    <recommendedName>
        <fullName evidence="2">G domain-containing protein</fullName>
    </recommendedName>
</protein>
<dbReference type="STRING" id="983964.A0A2T4AML8"/>
<dbReference type="Proteomes" id="UP000241690">
    <property type="component" value="Unassembled WGS sequence"/>
</dbReference>
<evidence type="ECO:0000313" key="3">
    <source>
        <dbReference type="EMBL" id="PTB58148.1"/>
    </source>
</evidence>
<proteinExistence type="predicted"/>
<dbReference type="AlphaFoldDB" id="A0A2T4AML8"/>
<reference evidence="3 4" key="1">
    <citation type="submission" date="2016-07" db="EMBL/GenBank/DDBJ databases">
        <title>Multiple horizontal gene transfer events from other fungi enriched the ability of initially mycotrophic Trichoderma (Ascomycota) to feed on dead plant biomass.</title>
        <authorList>
            <consortium name="DOE Joint Genome Institute"/>
            <person name="Aerts A."/>
            <person name="Atanasova L."/>
            <person name="Chenthamara K."/>
            <person name="Zhang J."/>
            <person name="Grujic M."/>
            <person name="Henrissat B."/>
            <person name="Kuo A."/>
            <person name="Salamov A."/>
            <person name="Lipzen A."/>
            <person name="Labutti K."/>
            <person name="Barry K."/>
            <person name="Miao Y."/>
            <person name="Rahimi M.J."/>
            <person name="Shen Q."/>
            <person name="Grigoriev I.V."/>
            <person name="Kubicek C.P."/>
            <person name="Druzhinina I.S."/>
        </authorList>
    </citation>
    <scope>NUCLEOTIDE SEQUENCE [LARGE SCALE GENOMIC DNA]</scope>
    <source>
        <strain evidence="3 4">CBS 226.95</strain>
    </source>
</reference>
<evidence type="ECO:0000313" key="4">
    <source>
        <dbReference type="Proteomes" id="UP000241690"/>
    </source>
</evidence>
<keyword evidence="4" id="KW-1185">Reference proteome</keyword>
<name>A0A2T4AML8_TRIHA</name>
<dbReference type="SUPFAM" id="SSF52540">
    <property type="entry name" value="P-loop containing nucleoside triphosphate hydrolases"/>
    <property type="match status" value="1"/>
</dbReference>
<dbReference type="Gene3D" id="3.40.50.300">
    <property type="entry name" value="P-loop containing nucleotide triphosphate hydrolases"/>
    <property type="match status" value="1"/>
</dbReference>
<accession>A0A2T4AML8</accession>
<dbReference type="Pfam" id="PF01926">
    <property type="entry name" value="MMR_HSR1"/>
    <property type="match status" value="1"/>
</dbReference>
<dbReference type="InterPro" id="IPR027417">
    <property type="entry name" value="P-loop_NTPase"/>
</dbReference>
<feature type="domain" description="G" evidence="2">
    <location>
        <begin position="29"/>
        <end position="87"/>
    </location>
</feature>
<dbReference type="GO" id="GO:0005525">
    <property type="term" value="F:GTP binding"/>
    <property type="evidence" value="ECO:0007669"/>
    <property type="project" value="InterPro"/>
</dbReference>
<dbReference type="GeneID" id="36631283"/>
<dbReference type="RefSeq" id="XP_024777825.1">
    <property type="nucleotide sequence ID" value="XM_024922700.1"/>
</dbReference>
<dbReference type="EMBL" id="KZ679677">
    <property type="protein sequence ID" value="PTB58148.1"/>
    <property type="molecule type" value="Genomic_DNA"/>
</dbReference>
<keyword evidence="1" id="KW-0175">Coiled coil</keyword>
<dbReference type="CDD" id="cd00882">
    <property type="entry name" value="Ras_like_GTPase"/>
    <property type="match status" value="1"/>
</dbReference>